<dbReference type="BioCyc" id="CTAI977880:RALTA_RS03980-MONOMER"/>
<dbReference type="EMBL" id="CU633749">
    <property type="protein sequence ID" value="CAQ68800.1"/>
    <property type="molecule type" value="Genomic_DNA"/>
</dbReference>
<feature type="region of interest" description="Disordered" evidence="1">
    <location>
        <begin position="468"/>
        <end position="489"/>
    </location>
</feature>
<dbReference type="HOGENOM" id="CLU_036299_0_0_4"/>
<evidence type="ECO:0000313" key="3">
    <source>
        <dbReference type="EMBL" id="CAQ68800.1"/>
    </source>
</evidence>
<organism evidence="3 4">
    <name type="scientific">Cupriavidus taiwanensis (strain DSM 17343 / BCRC 17206 / CCUG 44338 / CIP 107171 / LMG 19424 / R1)</name>
    <name type="common">Ralstonia taiwanensis (strain LMG 19424)</name>
    <dbReference type="NCBI Taxonomy" id="977880"/>
    <lineage>
        <taxon>Bacteria</taxon>
        <taxon>Pseudomonadati</taxon>
        <taxon>Pseudomonadota</taxon>
        <taxon>Betaproteobacteria</taxon>
        <taxon>Burkholderiales</taxon>
        <taxon>Burkholderiaceae</taxon>
        <taxon>Cupriavidus</taxon>
    </lineage>
</organism>
<evidence type="ECO:0000256" key="1">
    <source>
        <dbReference type="SAM" id="MobiDB-lite"/>
    </source>
</evidence>
<dbReference type="eggNOG" id="ENOG5030KNW">
    <property type="taxonomic scope" value="Bacteria"/>
</dbReference>
<dbReference type="GeneID" id="29761509"/>
<sequence length="554" mass="63493">MPYRRPIDALQARLAEAMSEAQVFRALEWGHPRAMTQALRELRHGLVDVGEVAPSKDQVQASLRRFGATQRVENFTELKYVCHGITVPVGDERWRVIDNGPLFNRLLTLVDEQQGRPKQYRRCYQGLLHGFFGFDRRASAASPAQVNWTTLRGFLDSRLDRLVQSANRRGLCPTWLGALVDHRNLLTDNPCRRYADALIQGNTDELRKVCADLGIANSSWVWDEALMAYVRTVCEAEDRAFHDRLSGVLQLVNGRLDLKLPETLAKRATAMTVVRYARCGERPEHQSLRDTCLARIGNPWMQRVAWDAAVGDEPARKMVEGWIKRRLIRDFFEHLAADGTADRRRLEYWLKWEPQISQMWFVLGRDAWRDRSATFQALRKRMEGQARELVDSDDGNNAFIMQIGDLIAIEFGKTNNACFVYHAANFKADLDAPRFDTNRDLKQRLNGERLTHNGAWEWKFDESLKSMLRSTPSPQRQQPATDIRSGASPSLSAADFREIAKLCADNSVGWEDNRRHGGALWILLTEPKRVPRLSVMLRSLGFNYKEGRGFWIKG</sequence>
<dbReference type="InterPro" id="IPR028943">
    <property type="entry name" value="ZorC_EH_Signature_dom"/>
</dbReference>
<protein>
    <recommendedName>
        <fullName evidence="2">Zorya protein ZorC EH domain-containing protein</fullName>
    </recommendedName>
</protein>
<proteinExistence type="predicted"/>
<feature type="compositionally biased region" description="Polar residues" evidence="1">
    <location>
        <begin position="468"/>
        <end position="480"/>
    </location>
</feature>
<gene>
    <name evidence="3" type="ordered locus">RALTA_A0828</name>
</gene>
<name>B3R3G5_CUPTR</name>
<dbReference type="AlphaFoldDB" id="B3R3G5"/>
<keyword evidence="4" id="KW-1185">Reference proteome</keyword>
<feature type="domain" description="Zorya protein ZorC EH" evidence="2">
    <location>
        <begin position="7"/>
        <end position="460"/>
    </location>
</feature>
<evidence type="ECO:0000259" key="2">
    <source>
        <dbReference type="Pfam" id="PF15611"/>
    </source>
</evidence>
<dbReference type="RefSeq" id="WP_012352137.1">
    <property type="nucleotide sequence ID" value="NC_010528.1"/>
</dbReference>
<dbReference type="Proteomes" id="UP000001692">
    <property type="component" value="Chromosome 1"/>
</dbReference>
<evidence type="ECO:0000313" key="4">
    <source>
        <dbReference type="Proteomes" id="UP000001692"/>
    </source>
</evidence>
<dbReference type="Pfam" id="PF15611">
    <property type="entry name" value="EH_Signature"/>
    <property type="match status" value="1"/>
</dbReference>
<reference evidence="3 4" key="1">
    <citation type="journal article" date="2008" name="Genome Res.">
        <title>Genome sequence of the beta-rhizobium Cupriavidus taiwanensis and comparative genomics of rhizobia.</title>
        <authorList>
            <person name="Amadou C."/>
            <person name="Pascal G."/>
            <person name="Mangenot S."/>
            <person name="Glew M."/>
            <person name="Bontemps C."/>
            <person name="Capela D."/>
            <person name="Carrere S."/>
            <person name="Cruveiller S."/>
            <person name="Dossat C."/>
            <person name="Lajus A."/>
            <person name="Marchetti M."/>
            <person name="Poinsot V."/>
            <person name="Rouy Z."/>
            <person name="Servin B."/>
            <person name="Saad M."/>
            <person name="Schenowitz C."/>
            <person name="Barbe V."/>
            <person name="Batut J."/>
            <person name="Medigue C."/>
            <person name="Masson-Boivin C."/>
        </authorList>
    </citation>
    <scope>NUCLEOTIDE SEQUENCE [LARGE SCALE GENOMIC DNA]</scope>
    <source>
        <strain evidence="4">DSM 17343 / BCRC 17206 / CCUG 44338 / CIP 107171 / LMG 19424 / R1</strain>
    </source>
</reference>
<accession>B3R3G5</accession>
<dbReference type="KEGG" id="cti:RALTA_A0828"/>